<dbReference type="RefSeq" id="XP_058976396.1">
    <property type="nucleotide sequence ID" value="XM_059120413.1"/>
</dbReference>
<accession>A0ABM3US91</accession>
<protein>
    <submittedName>
        <fullName evidence="5">Uncharacterized protein LOC131801598</fullName>
    </submittedName>
</protein>
<feature type="region of interest" description="Disordered" evidence="2">
    <location>
        <begin position="28"/>
        <end position="87"/>
    </location>
</feature>
<reference evidence="5" key="1">
    <citation type="submission" date="2025-08" db="UniProtKB">
        <authorList>
            <consortium name="RefSeq"/>
        </authorList>
    </citation>
    <scope>IDENTIFICATION</scope>
    <source>
        <strain evidence="5">Aabys</strain>
        <tissue evidence="5">Whole body</tissue>
    </source>
</reference>
<sequence>MKIIAILGICLLGATIILAQNDGEHKEDDGYHYDAPHKVDDGYHYDPPKKQDDGYHYDPPKKQDDGYHYDPPKPVEHKPDNGYHYERPKDLHSADVLEENSKKTKSSTTDFEKEFKKLDPFPENKIKYHQFNPKDYKYVAELDEKPVANHEGDAVKSKTWQVEGEYVYKSKTGRLVKVTYTADEKGYHPVIHQ</sequence>
<feature type="chain" id="PRO_5046018114" evidence="3">
    <location>
        <begin position="20"/>
        <end position="193"/>
    </location>
</feature>
<keyword evidence="4" id="KW-1185">Reference proteome</keyword>
<feature type="signal peptide" evidence="3">
    <location>
        <begin position="1"/>
        <end position="19"/>
    </location>
</feature>
<keyword evidence="1" id="KW-0193">Cuticle</keyword>
<evidence type="ECO:0000313" key="5">
    <source>
        <dbReference type="RefSeq" id="XP_058976396.1"/>
    </source>
</evidence>
<name>A0ABM3US91_MUSDO</name>
<gene>
    <name evidence="5" type="primary">LOC131801598</name>
</gene>
<evidence type="ECO:0000313" key="4">
    <source>
        <dbReference type="Proteomes" id="UP001652621"/>
    </source>
</evidence>
<evidence type="ECO:0000256" key="3">
    <source>
        <dbReference type="SAM" id="SignalP"/>
    </source>
</evidence>
<evidence type="ECO:0000256" key="2">
    <source>
        <dbReference type="SAM" id="MobiDB-lite"/>
    </source>
</evidence>
<dbReference type="PROSITE" id="PS51155">
    <property type="entry name" value="CHIT_BIND_RR_2"/>
    <property type="match status" value="1"/>
</dbReference>
<keyword evidence="3" id="KW-0732">Signal</keyword>
<proteinExistence type="predicted"/>
<dbReference type="InterPro" id="IPR000618">
    <property type="entry name" value="Insect_cuticle"/>
</dbReference>
<dbReference type="GeneID" id="131801598"/>
<evidence type="ECO:0000256" key="1">
    <source>
        <dbReference type="PROSITE-ProRule" id="PRU00497"/>
    </source>
</evidence>
<dbReference type="Pfam" id="PF00379">
    <property type="entry name" value="Chitin_bind_4"/>
    <property type="match status" value="1"/>
</dbReference>
<organism evidence="4 5">
    <name type="scientific">Musca domestica</name>
    <name type="common">House fly</name>
    <dbReference type="NCBI Taxonomy" id="7370"/>
    <lineage>
        <taxon>Eukaryota</taxon>
        <taxon>Metazoa</taxon>
        <taxon>Ecdysozoa</taxon>
        <taxon>Arthropoda</taxon>
        <taxon>Hexapoda</taxon>
        <taxon>Insecta</taxon>
        <taxon>Pterygota</taxon>
        <taxon>Neoptera</taxon>
        <taxon>Endopterygota</taxon>
        <taxon>Diptera</taxon>
        <taxon>Brachycera</taxon>
        <taxon>Muscomorpha</taxon>
        <taxon>Muscoidea</taxon>
        <taxon>Muscidae</taxon>
        <taxon>Musca</taxon>
    </lineage>
</organism>
<dbReference type="Proteomes" id="UP001652621">
    <property type="component" value="Unplaced"/>
</dbReference>